<dbReference type="SUPFAM" id="SSF51430">
    <property type="entry name" value="NAD(P)-linked oxidoreductase"/>
    <property type="match status" value="1"/>
</dbReference>
<dbReference type="PRINTS" id="PR00069">
    <property type="entry name" value="ALDKETRDTASE"/>
</dbReference>
<dbReference type="PIRSF" id="PIRSF000097">
    <property type="entry name" value="AKR"/>
    <property type="match status" value="1"/>
</dbReference>
<proteinExistence type="inferred from homology"/>
<organism evidence="8 9">
    <name type="scientific">Thalassiosira pseudonana</name>
    <name type="common">Marine diatom</name>
    <name type="synonym">Cyclotella nana</name>
    <dbReference type="NCBI Taxonomy" id="35128"/>
    <lineage>
        <taxon>Eukaryota</taxon>
        <taxon>Sar</taxon>
        <taxon>Stramenopiles</taxon>
        <taxon>Ochrophyta</taxon>
        <taxon>Bacillariophyta</taxon>
        <taxon>Coscinodiscophyceae</taxon>
        <taxon>Thalassiosirophycidae</taxon>
        <taxon>Thalassiosirales</taxon>
        <taxon>Thalassiosiraceae</taxon>
        <taxon>Thalassiosira</taxon>
    </lineage>
</organism>
<name>B8BRL8_THAPS</name>
<dbReference type="OMA" id="PFNTHEA"/>
<dbReference type="GO" id="GO:0004032">
    <property type="term" value="F:aldose reductase (NADPH) activity"/>
    <property type="evidence" value="ECO:0000318"/>
    <property type="project" value="GO_Central"/>
</dbReference>
<evidence type="ECO:0000256" key="1">
    <source>
        <dbReference type="ARBA" id="ARBA00007905"/>
    </source>
</evidence>
<evidence type="ECO:0000256" key="4">
    <source>
        <dbReference type="PIRSR" id="PIRSR000097-1"/>
    </source>
</evidence>
<dbReference type="RefSeq" id="XP_002286921.1">
    <property type="nucleotide sequence ID" value="XM_002286885.1"/>
</dbReference>
<evidence type="ECO:0000259" key="7">
    <source>
        <dbReference type="Pfam" id="PF00248"/>
    </source>
</evidence>
<accession>B8BRL8</accession>
<evidence type="ECO:0000256" key="2">
    <source>
        <dbReference type="ARBA" id="ARBA00022857"/>
    </source>
</evidence>
<dbReference type="AlphaFoldDB" id="B8BRL8"/>
<dbReference type="GO" id="GO:0005829">
    <property type="term" value="C:cytosol"/>
    <property type="evidence" value="ECO:0000318"/>
    <property type="project" value="GO_Central"/>
</dbReference>
<reference evidence="8 9" key="2">
    <citation type="journal article" date="2008" name="Nature">
        <title>The Phaeodactylum genome reveals the evolutionary history of diatom genomes.</title>
        <authorList>
            <person name="Bowler C."/>
            <person name="Allen A.E."/>
            <person name="Badger J.H."/>
            <person name="Grimwood J."/>
            <person name="Jabbari K."/>
            <person name="Kuo A."/>
            <person name="Maheswari U."/>
            <person name="Martens C."/>
            <person name="Maumus F."/>
            <person name="Otillar R.P."/>
            <person name="Rayko E."/>
            <person name="Salamov A."/>
            <person name="Vandepoele K."/>
            <person name="Beszteri B."/>
            <person name="Gruber A."/>
            <person name="Heijde M."/>
            <person name="Katinka M."/>
            <person name="Mock T."/>
            <person name="Valentin K."/>
            <person name="Verret F."/>
            <person name="Berges J.A."/>
            <person name="Brownlee C."/>
            <person name="Cadoret J.P."/>
            <person name="Chiovitti A."/>
            <person name="Choi C.J."/>
            <person name="Coesel S."/>
            <person name="De Martino A."/>
            <person name="Detter J.C."/>
            <person name="Durkin C."/>
            <person name="Falciatore A."/>
            <person name="Fournet J."/>
            <person name="Haruta M."/>
            <person name="Huysman M.J."/>
            <person name="Jenkins B.D."/>
            <person name="Jiroutova K."/>
            <person name="Jorgensen R.E."/>
            <person name="Joubert Y."/>
            <person name="Kaplan A."/>
            <person name="Kroger N."/>
            <person name="Kroth P.G."/>
            <person name="La Roche J."/>
            <person name="Lindquist E."/>
            <person name="Lommer M."/>
            <person name="Martin-Jezequel V."/>
            <person name="Lopez P.J."/>
            <person name="Lucas S."/>
            <person name="Mangogna M."/>
            <person name="McGinnis K."/>
            <person name="Medlin L.K."/>
            <person name="Montsant A."/>
            <person name="Oudot-Le Secq M.P."/>
            <person name="Napoli C."/>
            <person name="Obornik M."/>
            <person name="Parker M.S."/>
            <person name="Petit J.L."/>
            <person name="Porcel B.M."/>
            <person name="Poulsen N."/>
            <person name="Robison M."/>
            <person name="Rychlewski L."/>
            <person name="Rynearson T.A."/>
            <person name="Schmutz J."/>
            <person name="Shapiro H."/>
            <person name="Siaut M."/>
            <person name="Stanley M."/>
            <person name="Sussman M.R."/>
            <person name="Taylor A.R."/>
            <person name="Vardi A."/>
            <person name="von Dassow P."/>
            <person name="Vyverman W."/>
            <person name="Willis A."/>
            <person name="Wyrwicz L.S."/>
            <person name="Rokhsar D.S."/>
            <person name="Weissenbach J."/>
            <person name="Armbrust E.V."/>
            <person name="Green B.R."/>
            <person name="Van de Peer Y."/>
            <person name="Grigoriev I.V."/>
        </authorList>
    </citation>
    <scope>NUCLEOTIDE SEQUENCE [LARGE SCALE GENOMIC DNA]</scope>
    <source>
        <strain evidence="8 9">CCMP1335</strain>
    </source>
</reference>
<dbReference type="Pfam" id="PF00248">
    <property type="entry name" value="Aldo_ket_red"/>
    <property type="match status" value="1"/>
</dbReference>
<feature type="active site" description="Proton donor" evidence="4">
    <location>
        <position position="45"/>
    </location>
</feature>
<sequence>VKLQTGYKMPLISYSFYKTAPELSERALAVALRAGVRHFDLATDYESFDVVAASLRGKQQRRKDMFLTYKLSNDEQTTDPNSIRRTVQSILTQLDTTYLDLVCLHSPLTDASRRLATYETLLQLKEAGHIHSIGVCNYGMCHLKELTTNNLPLPSVNQLELSPFNTHEAIVRYCEANNIVPSCAAWSRLSSADGPVEQWATLGGVAKEKGVTKAQVLVRWALQHGYGCAPRSGTKSKLEVSA</sequence>
<dbReference type="KEGG" id="tps:THAPSDRAFT_30895"/>
<keyword evidence="9" id="KW-1185">Reference proteome</keyword>
<dbReference type="PaxDb" id="35128-Thaps30895"/>
<feature type="non-terminal residue" evidence="8">
    <location>
        <position position="242"/>
    </location>
</feature>
<evidence type="ECO:0000313" key="8">
    <source>
        <dbReference type="EMBL" id="EED96562.1"/>
    </source>
</evidence>
<keyword evidence="3" id="KW-0560">Oxidoreductase</keyword>
<dbReference type="PANTHER" id="PTHR43827:SF3">
    <property type="entry name" value="NADP-DEPENDENT OXIDOREDUCTASE DOMAIN-CONTAINING PROTEIN"/>
    <property type="match status" value="1"/>
</dbReference>
<comment type="similarity">
    <text evidence="1">Belongs to the aldo/keto reductase family.</text>
</comment>
<evidence type="ECO:0000313" key="9">
    <source>
        <dbReference type="Proteomes" id="UP000001449"/>
    </source>
</evidence>
<gene>
    <name evidence="8" type="ORF">THAPSDRAFT_30895</name>
</gene>
<dbReference type="InParanoid" id="B8BRL8"/>
<dbReference type="InterPro" id="IPR023210">
    <property type="entry name" value="NADP_OxRdtase_dom"/>
</dbReference>
<dbReference type="CDD" id="cd19071">
    <property type="entry name" value="AKR_AKR1-5-like"/>
    <property type="match status" value="1"/>
</dbReference>
<feature type="site" description="Lowers pKa of active site Tyr" evidence="6">
    <location>
        <position position="70"/>
    </location>
</feature>
<evidence type="ECO:0000256" key="5">
    <source>
        <dbReference type="PIRSR" id="PIRSR000097-2"/>
    </source>
</evidence>
<dbReference type="eggNOG" id="KOG1577">
    <property type="taxonomic scope" value="Eukaryota"/>
</dbReference>
<dbReference type="PANTHER" id="PTHR43827">
    <property type="entry name" value="2,5-DIKETO-D-GLUCONIC ACID REDUCTASE"/>
    <property type="match status" value="1"/>
</dbReference>
<dbReference type="HOGENOM" id="CLU_023205_0_1_1"/>
<dbReference type="Gene3D" id="3.20.20.100">
    <property type="entry name" value="NADP-dependent oxidoreductase domain"/>
    <property type="match status" value="1"/>
</dbReference>
<dbReference type="InterPro" id="IPR020471">
    <property type="entry name" value="AKR"/>
</dbReference>
<dbReference type="GeneID" id="7447638"/>
<feature type="binding site" evidence="5">
    <location>
        <position position="105"/>
    </location>
    <ligand>
        <name>substrate</name>
    </ligand>
</feature>
<dbReference type="Proteomes" id="UP000001449">
    <property type="component" value="Chromosome 1"/>
</dbReference>
<dbReference type="InterPro" id="IPR036812">
    <property type="entry name" value="NAD(P)_OxRdtase_dom_sf"/>
</dbReference>
<reference evidence="8 9" key="1">
    <citation type="journal article" date="2004" name="Science">
        <title>The genome of the diatom Thalassiosira pseudonana: ecology, evolution, and metabolism.</title>
        <authorList>
            <person name="Armbrust E.V."/>
            <person name="Berges J.A."/>
            <person name="Bowler C."/>
            <person name="Green B.R."/>
            <person name="Martinez D."/>
            <person name="Putnam N.H."/>
            <person name="Zhou S."/>
            <person name="Allen A.E."/>
            <person name="Apt K.E."/>
            <person name="Bechner M."/>
            <person name="Brzezinski M.A."/>
            <person name="Chaal B.K."/>
            <person name="Chiovitti A."/>
            <person name="Davis A.K."/>
            <person name="Demarest M.S."/>
            <person name="Detter J.C."/>
            <person name="Glavina T."/>
            <person name="Goodstein D."/>
            <person name="Hadi M.Z."/>
            <person name="Hellsten U."/>
            <person name="Hildebrand M."/>
            <person name="Jenkins B.D."/>
            <person name="Jurka J."/>
            <person name="Kapitonov V.V."/>
            <person name="Kroger N."/>
            <person name="Lau W.W."/>
            <person name="Lane T.W."/>
            <person name="Larimer F.W."/>
            <person name="Lippmeier J.C."/>
            <person name="Lucas S."/>
            <person name="Medina M."/>
            <person name="Montsant A."/>
            <person name="Obornik M."/>
            <person name="Parker M.S."/>
            <person name="Palenik B."/>
            <person name="Pazour G.J."/>
            <person name="Richardson P.M."/>
            <person name="Rynearson T.A."/>
            <person name="Saito M.A."/>
            <person name="Schwartz D.C."/>
            <person name="Thamatrakoln K."/>
            <person name="Valentin K."/>
            <person name="Vardi A."/>
            <person name="Wilkerson F.P."/>
            <person name="Rokhsar D.S."/>
        </authorList>
    </citation>
    <scope>NUCLEOTIDE SEQUENCE [LARGE SCALE GENOMIC DNA]</scope>
    <source>
        <strain evidence="8 9">CCMP1335</strain>
    </source>
</reference>
<evidence type="ECO:0000256" key="6">
    <source>
        <dbReference type="PIRSR" id="PIRSR000097-3"/>
    </source>
</evidence>
<feature type="domain" description="NADP-dependent oxidoreductase" evidence="7">
    <location>
        <begin position="19"/>
        <end position="225"/>
    </location>
</feature>
<protein>
    <recommendedName>
        <fullName evidence="7">NADP-dependent oxidoreductase domain-containing protein</fullName>
    </recommendedName>
</protein>
<evidence type="ECO:0000256" key="3">
    <source>
        <dbReference type="ARBA" id="ARBA00023002"/>
    </source>
</evidence>
<dbReference type="STRING" id="35128.B8BRL8"/>
<keyword evidence="2" id="KW-0521">NADP</keyword>
<dbReference type="EMBL" id="CM000638">
    <property type="protein sequence ID" value="EED96562.1"/>
    <property type="molecule type" value="Genomic_DNA"/>
</dbReference>